<dbReference type="InterPro" id="IPR052018">
    <property type="entry name" value="PHP_domain"/>
</dbReference>
<sequence>MHNEHGIDLHTHSNASDGTESPADVVRAAAASGLHTIALTDHDTVSGWDAASRAALECDITLLPGIEVSSKFGGASVHVLAYLPDPSHPALNESMARVRYDRIHRAERIVAAIGADYELTWADVQAVSEPGATIGRPHIADALISLGIVGDRGEAFAGILHHRSKYYVPHESPSPADVVSQIVAAGGVPVLAHGGSRGAALLTEAPFAALVEAGLAGVEVGHRENDAAAQQTLLGYAERYDLIVTGSSDYHGDGKPNRLGEHTTAPDQLARIIEQAAGTAPVNLR</sequence>
<organism evidence="3 4">
    <name type="scientific">Gulosibacter bifidus</name>
    <dbReference type="NCBI Taxonomy" id="272239"/>
    <lineage>
        <taxon>Bacteria</taxon>
        <taxon>Bacillati</taxon>
        <taxon>Actinomycetota</taxon>
        <taxon>Actinomycetes</taxon>
        <taxon>Micrococcales</taxon>
        <taxon>Microbacteriaceae</taxon>
        <taxon>Gulosibacter</taxon>
    </lineage>
</organism>
<dbReference type="PANTHER" id="PTHR42924:SF3">
    <property type="entry name" value="POLYMERASE_HISTIDINOL PHOSPHATASE N-TERMINAL DOMAIN-CONTAINING PROTEIN"/>
    <property type="match status" value="1"/>
</dbReference>
<dbReference type="SUPFAM" id="SSF89550">
    <property type="entry name" value="PHP domain-like"/>
    <property type="match status" value="1"/>
</dbReference>
<dbReference type="RefSeq" id="WP_370664370.1">
    <property type="nucleotide sequence ID" value="NZ_JBHUNF010000001.1"/>
</dbReference>
<dbReference type="InterPro" id="IPR004013">
    <property type="entry name" value="PHP_dom"/>
</dbReference>
<feature type="region of interest" description="Disordered" evidence="1">
    <location>
        <begin position="1"/>
        <end position="22"/>
    </location>
</feature>
<evidence type="ECO:0000259" key="2">
    <source>
        <dbReference type="SMART" id="SM00481"/>
    </source>
</evidence>
<dbReference type="Gene3D" id="3.20.20.140">
    <property type="entry name" value="Metal-dependent hydrolases"/>
    <property type="match status" value="1"/>
</dbReference>
<evidence type="ECO:0000313" key="3">
    <source>
        <dbReference type="EMBL" id="MFD2674176.1"/>
    </source>
</evidence>
<accession>A0ABW5RGF2</accession>
<protein>
    <submittedName>
        <fullName evidence="3">PHP domain-containing protein</fullName>
    </submittedName>
</protein>
<evidence type="ECO:0000256" key="1">
    <source>
        <dbReference type="SAM" id="MobiDB-lite"/>
    </source>
</evidence>
<dbReference type="PANTHER" id="PTHR42924">
    <property type="entry name" value="EXONUCLEASE"/>
    <property type="match status" value="1"/>
</dbReference>
<reference evidence="4" key="1">
    <citation type="journal article" date="2019" name="Int. J. Syst. Evol. Microbiol.">
        <title>The Global Catalogue of Microorganisms (GCM) 10K type strain sequencing project: providing services to taxonomists for standard genome sequencing and annotation.</title>
        <authorList>
            <consortium name="The Broad Institute Genomics Platform"/>
            <consortium name="The Broad Institute Genome Sequencing Center for Infectious Disease"/>
            <person name="Wu L."/>
            <person name="Ma J."/>
        </authorList>
    </citation>
    <scope>NUCLEOTIDE SEQUENCE [LARGE SCALE GENOMIC DNA]</scope>
    <source>
        <strain evidence="4">TISTR 1511</strain>
    </source>
</reference>
<gene>
    <name evidence="3" type="ORF">ACFSUQ_02530</name>
</gene>
<comment type="caution">
    <text evidence="3">The sequence shown here is derived from an EMBL/GenBank/DDBJ whole genome shotgun (WGS) entry which is preliminary data.</text>
</comment>
<proteinExistence type="predicted"/>
<dbReference type="EMBL" id="JBHUNF010000001">
    <property type="protein sequence ID" value="MFD2674176.1"/>
    <property type="molecule type" value="Genomic_DNA"/>
</dbReference>
<dbReference type="Proteomes" id="UP001597453">
    <property type="component" value="Unassembled WGS sequence"/>
</dbReference>
<dbReference type="InterPro" id="IPR016195">
    <property type="entry name" value="Pol/histidinol_Pase-like"/>
</dbReference>
<keyword evidence="4" id="KW-1185">Reference proteome</keyword>
<name>A0ABW5RGF2_9MICO</name>
<dbReference type="Gene3D" id="1.10.150.650">
    <property type="match status" value="1"/>
</dbReference>
<dbReference type="Pfam" id="PF02811">
    <property type="entry name" value="PHP"/>
    <property type="match status" value="1"/>
</dbReference>
<feature type="compositionally biased region" description="Basic and acidic residues" evidence="1">
    <location>
        <begin position="1"/>
        <end position="11"/>
    </location>
</feature>
<dbReference type="CDD" id="cd07438">
    <property type="entry name" value="PHP_HisPPase_AMP"/>
    <property type="match status" value="1"/>
</dbReference>
<evidence type="ECO:0000313" key="4">
    <source>
        <dbReference type="Proteomes" id="UP001597453"/>
    </source>
</evidence>
<dbReference type="InterPro" id="IPR003141">
    <property type="entry name" value="Pol/His_phosphatase_N"/>
</dbReference>
<dbReference type="SMART" id="SM00481">
    <property type="entry name" value="POLIIIAc"/>
    <property type="match status" value="1"/>
</dbReference>
<feature type="domain" description="Polymerase/histidinol phosphatase N-terminal" evidence="2">
    <location>
        <begin position="7"/>
        <end position="72"/>
    </location>
</feature>